<dbReference type="InterPro" id="IPR006260">
    <property type="entry name" value="TonB/TolA_C"/>
</dbReference>
<evidence type="ECO:0000256" key="5">
    <source>
        <dbReference type="ARBA" id="ARBA00022519"/>
    </source>
</evidence>
<protein>
    <submittedName>
        <fullName evidence="12">TonB family protein</fullName>
    </submittedName>
</protein>
<keyword evidence="10" id="KW-0732">Signal</keyword>
<evidence type="ECO:0000313" key="12">
    <source>
        <dbReference type="EMBL" id="AQS37407.1"/>
    </source>
</evidence>
<proteinExistence type="inferred from homology"/>
<dbReference type="NCBIfam" id="TIGR01352">
    <property type="entry name" value="tonB_Cterm"/>
    <property type="match status" value="1"/>
</dbReference>
<evidence type="ECO:0000256" key="3">
    <source>
        <dbReference type="ARBA" id="ARBA00022448"/>
    </source>
</evidence>
<name>A0A1S6HPG3_9GAMM</name>
<dbReference type="InterPro" id="IPR037682">
    <property type="entry name" value="TonB_C"/>
</dbReference>
<dbReference type="Gene3D" id="3.30.2420.10">
    <property type="entry name" value="TonB"/>
    <property type="match status" value="1"/>
</dbReference>
<comment type="subcellular location">
    <subcellularLocation>
        <location evidence="1">Cell inner membrane</location>
        <topology evidence="1">Single-pass membrane protein</topology>
        <orientation evidence="1">Periplasmic side</orientation>
    </subcellularLocation>
</comment>
<dbReference type="PANTHER" id="PTHR33446:SF14">
    <property type="entry name" value="PROTEIN TONB"/>
    <property type="match status" value="1"/>
</dbReference>
<evidence type="ECO:0000256" key="10">
    <source>
        <dbReference type="SAM" id="SignalP"/>
    </source>
</evidence>
<keyword evidence="13" id="KW-1185">Reference proteome</keyword>
<dbReference type="AlphaFoldDB" id="A0A1S6HPG3"/>
<keyword evidence="7" id="KW-0653">Protein transport</keyword>
<dbReference type="Proteomes" id="UP000189545">
    <property type="component" value="Chromosome"/>
</dbReference>
<organism evidence="12 13">
    <name type="scientific">Shewanella psychrophila</name>
    <dbReference type="NCBI Taxonomy" id="225848"/>
    <lineage>
        <taxon>Bacteria</taxon>
        <taxon>Pseudomonadati</taxon>
        <taxon>Pseudomonadota</taxon>
        <taxon>Gammaproteobacteria</taxon>
        <taxon>Alteromonadales</taxon>
        <taxon>Shewanellaceae</taxon>
        <taxon>Shewanella</taxon>
    </lineage>
</organism>
<keyword evidence="9" id="KW-0472">Membrane</keyword>
<evidence type="ECO:0000256" key="6">
    <source>
        <dbReference type="ARBA" id="ARBA00022692"/>
    </source>
</evidence>
<sequence length="393" mass="44009">MSPIHLLVKPKFLGLTLLIAAPSFLLSATESTPFFGLKSASDISHMSDMAVTFNDSYKVYKQAVTDNDAAAMLKYSAESYELGQQKFGDKSLDTANLALNYATALQHKDKSLDRKSKNERAEKAHQLYLIALSIYETEFGEDSLETIDPLLGAAQTSSDARKAKSQYHHAVGIAEDSERPLLLASVQMSAFNGLKNSEYYDRRVRDYALDAFEIYQEKMPQDALKRVEATYTAGMIWLAEKKESKAIPLFEEVITQFSKLNYSHPYELASHARLVELYEKEGDSESSTKHCIAIGSMRPWQENQEQTPLYRINPKYPMSAGRTGREGWVQIAFTVNESGFVTDPKVVNSKGSSGFKRASLKALEKWRYAPKFVDGKPVAADSLVQLDFTLDRG</sequence>
<accession>A0A1S6HPG3</accession>
<keyword evidence="4" id="KW-1003">Cell membrane</keyword>
<evidence type="ECO:0000256" key="7">
    <source>
        <dbReference type="ARBA" id="ARBA00022927"/>
    </source>
</evidence>
<keyword evidence="8" id="KW-1133">Transmembrane helix</keyword>
<evidence type="ECO:0000256" key="4">
    <source>
        <dbReference type="ARBA" id="ARBA00022475"/>
    </source>
</evidence>
<evidence type="ECO:0000256" key="9">
    <source>
        <dbReference type="ARBA" id="ARBA00023136"/>
    </source>
</evidence>
<keyword evidence="5" id="KW-0997">Cell inner membrane</keyword>
<evidence type="ECO:0000256" key="8">
    <source>
        <dbReference type="ARBA" id="ARBA00022989"/>
    </source>
</evidence>
<feature type="domain" description="TonB C-terminal" evidence="11">
    <location>
        <begin position="301"/>
        <end position="393"/>
    </location>
</feature>
<reference evidence="12 13" key="1">
    <citation type="submission" date="2016-03" db="EMBL/GenBank/DDBJ databases">
        <title>Complete genome sequence of Shewanella psychrophila WP2, a deep sea bacterium isolated from west Pacific sediment.</title>
        <authorList>
            <person name="Xu G."/>
            <person name="Jian H."/>
        </authorList>
    </citation>
    <scope>NUCLEOTIDE SEQUENCE [LARGE SCALE GENOMIC DNA]</scope>
    <source>
        <strain evidence="12 13">WP2</strain>
    </source>
</reference>
<dbReference type="PROSITE" id="PS52015">
    <property type="entry name" value="TONB_CTD"/>
    <property type="match status" value="1"/>
</dbReference>
<comment type="similarity">
    <text evidence="2">Belongs to the TonB family.</text>
</comment>
<evidence type="ECO:0000313" key="13">
    <source>
        <dbReference type="Proteomes" id="UP000189545"/>
    </source>
</evidence>
<feature type="chain" id="PRO_5012119608" evidence="10">
    <location>
        <begin position="29"/>
        <end position="393"/>
    </location>
</feature>
<evidence type="ECO:0000259" key="11">
    <source>
        <dbReference type="PROSITE" id="PS52015"/>
    </source>
</evidence>
<dbReference type="Gene3D" id="1.25.40.10">
    <property type="entry name" value="Tetratricopeptide repeat domain"/>
    <property type="match status" value="2"/>
</dbReference>
<keyword evidence="3" id="KW-0813">Transport</keyword>
<gene>
    <name evidence="12" type="ORF">Sps_02249</name>
</gene>
<dbReference type="GO" id="GO:0055085">
    <property type="term" value="P:transmembrane transport"/>
    <property type="evidence" value="ECO:0007669"/>
    <property type="project" value="InterPro"/>
</dbReference>
<keyword evidence="6" id="KW-0812">Transmembrane</keyword>
<dbReference type="STRING" id="225848.Sps_02249"/>
<dbReference type="InterPro" id="IPR011990">
    <property type="entry name" value="TPR-like_helical_dom_sf"/>
</dbReference>
<dbReference type="GO" id="GO:0005886">
    <property type="term" value="C:plasma membrane"/>
    <property type="evidence" value="ECO:0007669"/>
    <property type="project" value="UniProtKB-SubCell"/>
</dbReference>
<dbReference type="Pfam" id="PF03544">
    <property type="entry name" value="TonB_C"/>
    <property type="match status" value="1"/>
</dbReference>
<feature type="signal peptide" evidence="10">
    <location>
        <begin position="1"/>
        <end position="28"/>
    </location>
</feature>
<evidence type="ECO:0000256" key="1">
    <source>
        <dbReference type="ARBA" id="ARBA00004383"/>
    </source>
</evidence>
<evidence type="ECO:0000256" key="2">
    <source>
        <dbReference type="ARBA" id="ARBA00006555"/>
    </source>
</evidence>
<dbReference type="SUPFAM" id="SSF74653">
    <property type="entry name" value="TolA/TonB C-terminal domain"/>
    <property type="match status" value="1"/>
</dbReference>
<dbReference type="PANTHER" id="PTHR33446">
    <property type="entry name" value="PROTEIN TONB-RELATED"/>
    <property type="match status" value="1"/>
</dbReference>
<dbReference type="InterPro" id="IPR051045">
    <property type="entry name" value="TonB-dependent_transducer"/>
</dbReference>
<dbReference type="GO" id="GO:0015031">
    <property type="term" value="P:protein transport"/>
    <property type="evidence" value="ECO:0007669"/>
    <property type="project" value="UniProtKB-KW"/>
</dbReference>
<dbReference type="KEGG" id="spsw:Sps_02249"/>
<dbReference type="EMBL" id="CP014782">
    <property type="protein sequence ID" value="AQS37407.1"/>
    <property type="molecule type" value="Genomic_DNA"/>
</dbReference>